<feature type="region of interest" description="Disordered" evidence="4">
    <location>
        <begin position="127"/>
        <end position="179"/>
    </location>
</feature>
<dbReference type="GO" id="GO:0008270">
    <property type="term" value="F:zinc ion binding"/>
    <property type="evidence" value="ECO:0007669"/>
    <property type="project" value="UniProtKB-KW"/>
</dbReference>
<comment type="caution">
    <text evidence="5">The sequence shown here is derived from an EMBL/GenBank/DDBJ whole genome shotgun (WGS) entry which is preliminary data.</text>
</comment>
<feature type="compositionally biased region" description="Pro residues" evidence="4">
    <location>
        <begin position="162"/>
        <end position="174"/>
    </location>
</feature>
<protein>
    <submittedName>
        <fullName evidence="5">Uncharacterized protein</fullName>
    </submittedName>
</protein>
<dbReference type="GO" id="GO:0006338">
    <property type="term" value="P:chromatin remodeling"/>
    <property type="evidence" value="ECO:0007669"/>
    <property type="project" value="InterPro"/>
</dbReference>
<name>A0A8K0NK50_9HYPO</name>
<gene>
    <name evidence="5" type="ORF">E4U42_005345</name>
</gene>
<keyword evidence="3" id="KW-0862">Zinc</keyword>
<reference evidence="5" key="1">
    <citation type="journal article" date="2020" name="bioRxiv">
        <title>Whole genome comparisons of ergot fungi reveals the divergence and evolution of species within the genus Claviceps are the result of varying mechanisms driving genome evolution and host range expansion.</title>
        <authorList>
            <person name="Wyka S.A."/>
            <person name="Mondo S.J."/>
            <person name="Liu M."/>
            <person name="Dettman J."/>
            <person name="Nalam V."/>
            <person name="Broders K.D."/>
        </authorList>
    </citation>
    <scope>NUCLEOTIDE SEQUENCE</scope>
    <source>
        <strain evidence="5">CCC 489</strain>
    </source>
</reference>
<dbReference type="OrthoDB" id="74807at2759"/>
<evidence type="ECO:0000256" key="3">
    <source>
        <dbReference type="ARBA" id="ARBA00022833"/>
    </source>
</evidence>
<dbReference type="AlphaFoldDB" id="A0A8K0NK50"/>
<proteinExistence type="predicted"/>
<dbReference type="Proteomes" id="UP000811619">
    <property type="component" value="Unassembled WGS sequence"/>
</dbReference>
<dbReference type="EMBL" id="SRPY01000504">
    <property type="protein sequence ID" value="KAG5922762.1"/>
    <property type="molecule type" value="Genomic_DNA"/>
</dbReference>
<keyword evidence="1" id="KW-0479">Metal-binding</keyword>
<dbReference type="PANTHER" id="PTHR13093">
    <property type="entry name" value="ZINC FINGER HIT DOMAIN CONTAINING PROTEIN 1"/>
    <property type="match status" value="1"/>
</dbReference>
<evidence type="ECO:0000256" key="4">
    <source>
        <dbReference type="SAM" id="MobiDB-lite"/>
    </source>
</evidence>
<dbReference type="InterPro" id="IPR039723">
    <property type="entry name" value="Vps71/ZNHIT1"/>
</dbReference>
<keyword evidence="2" id="KW-0863">Zinc-finger</keyword>
<keyword evidence="6" id="KW-1185">Reference proteome</keyword>
<accession>A0A8K0NK50</accession>
<evidence type="ECO:0000313" key="5">
    <source>
        <dbReference type="EMBL" id="KAG5922762.1"/>
    </source>
</evidence>
<feature type="region of interest" description="Disordered" evidence="4">
    <location>
        <begin position="33"/>
        <end position="55"/>
    </location>
</feature>
<sequence>MNNFGVIELASARTTSAPGWAYVPDTAIAAGSAGIQPASRKRARHPTGGGPSLKDFTARAEAKTRKEVEVLEKDGNKDNSIPLPMKSGRASATKFTPNVRKVMQSQKTFANHLDDYLALQALTEATSATNKRPGAHKKDSSSTLKPSASADMARSHAGDLPPILPPPYNDPPASLPGDDDVLLVSRVPQVPTDEELRRLLSRPPLPYLDALGHVDETYPRRVFCEICCALDTFGKRFRGKEFVLAFGKCLTQMDTPGSAF</sequence>
<feature type="region of interest" description="Disordered" evidence="4">
    <location>
        <begin position="73"/>
        <end position="93"/>
    </location>
</feature>
<evidence type="ECO:0000256" key="1">
    <source>
        <dbReference type="ARBA" id="ARBA00022723"/>
    </source>
</evidence>
<organism evidence="5 6">
    <name type="scientific">Claviceps africana</name>
    <dbReference type="NCBI Taxonomy" id="83212"/>
    <lineage>
        <taxon>Eukaryota</taxon>
        <taxon>Fungi</taxon>
        <taxon>Dikarya</taxon>
        <taxon>Ascomycota</taxon>
        <taxon>Pezizomycotina</taxon>
        <taxon>Sordariomycetes</taxon>
        <taxon>Hypocreomycetidae</taxon>
        <taxon>Hypocreales</taxon>
        <taxon>Clavicipitaceae</taxon>
        <taxon>Claviceps</taxon>
    </lineage>
</organism>
<evidence type="ECO:0000256" key="2">
    <source>
        <dbReference type="ARBA" id="ARBA00022771"/>
    </source>
</evidence>
<evidence type="ECO:0000313" key="6">
    <source>
        <dbReference type="Proteomes" id="UP000811619"/>
    </source>
</evidence>